<accession>A0A6A5SQQ2</accession>
<feature type="compositionally biased region" description="Basic residues" evidence="1">
    <location>
        <begin position="1"/>
        <end position="10"/>
    </location>
</feature>
<dbReference type="Proteomes" id="UP000800038">
    <property type="component" value="Unassembled WGS sequence"/>
</dbReference>
<feature type="region of interest" description="Disordered" evidence="1">
    <location>
        <begin position="1"/>
        <end position="22"/>
    </location>
</feature>
<organism evidence="2 3">
    <name type="scientific">Clathrospora elynae</name>
    <dbReference type="NCBI Taxonomy" id="706981"/>
    <lineage>
        <taxon>Eukaryota</taxon>
        <taxon>Fungi</taxon>
        <taxon>Dikarya</taxon>
        <taxon>Ascomycota</taxon>
        <taxon>Pezizomycotina</taxon>
        <taxon>Dothideomycetes</taxon>
        <taxon>Pleosporomycetidae</taxon>
        <taxon>Pleosporales</taxon>
        <taxon>Diademaceae</taxon>
        <taxon>Clathrospora</taxon>
    </lineage>
</organism>
<feature type="compositionally biased region" description="Polar residues" evidence="1">
    <location>
        <begin position="187"/>
        <end position="207"/>
    </location>
</feature>
<feature type="compositionally biased region" description="Polar residues" evidence="1">
    <location>
        <begin position="284"/>
        <end position="307"/>
    </location>
</feature>
<feature type="compositionally biased region" description="Basic and acidic residues" evidence="1">
    <location>
        <begin position="11"/>
        <end position="22"/>
    </location>
</feature>
<protein>
    <submittedName>
        <fullName evidence="2">Uncharacterized protein</fullName>
    </submittedName>
</protein>
<dbReference type="OrthoDB" id="3785477at2759"/>
<dbReference type="AlphaFoldDB" id="A0A6A5SQQ2"/>
<reference evidence="2" key="1">
    <citation type="journal article" date="2020" name="Stud. Mycol.">
        <title>101 Dothideomycetes genomes: a test case for predicting lifestyles and emergence of pathogens.</title>
        <authorList>
            <person name="Haridas S."/>
            <person name="Albert R."/>
            <person name="Binder M."/>
            <person name="Bloem J."/>
            <person name="Labutti K."/>
            <person name="Salamov A."/>
            <person name="Andreopoulos B."/>
            <person name="Baker S."/>
            <person name="Barry K."/>
            <person name="Bills G."/>
            <person name="Bluhm B."/>
            <person name="Cannon C."/>
            <person name="Castanera R."/>
            <person name="Culley D."/>
            <person name="Daum C."/>
            <person name="Ezra D."/>
            <person name="Gonzalez J."/>
            <person name="Henrissat B."/>
            <person name="Kuo A."/>
            <person name="Liang C."/>
            <person name="Lipzen A."/>
            <person name="Lutzoni F."/>
            <person name="Magnuson J."/>
            <person name="Mondo S."/>
            <person name="Nolan M."/>
            <person name="Ohm R."/>
            <person name="Pangilinan J."/>
            <person name="Park H.-J."/>
            <person name="Ramirez L."/>
            <person name="Alfaro M."/>
            <person name="Sun H."/>
            <person name="Tritt A."/>
            <person name="Yoshinaga Y."/>
            <person name="Zwiers L.-H."/>
            <person name="Turgeon B."/>
            <person name="Goodwin S."/>
            <person name="Spatafora J."/>
            <person name="Crous P."/>
            <person name="Grigoriev I."/>
        </authorList>
    </citation>
    <scope>NUCLEOTIDE SEQUENCE</scope>
    <source>
        <strain evidence="2">CBS 161.51</strain>
    </source>
</reference>
<sequence length="424" mass="45914">MKNLRNKASRFFRDSPTPDEKAAAIADSSEVDFDAGIQDASLKKKSSRFFWNKNDKLDKPLPALPSSSSSSTLIALIAPRVTGNEEHGDRFDDLPDHEDGDKASEKPLPFPPALCDLSVSPEPKSTVGGPDVPKLKPRSSFATLKSKGSRLFRGNNNSPTHSPPPPPIPQIPVEAPVPKIRRPVLTPSPSARDSRSSLGNSKGTPSHSARDSRSSLTIPKGRSISISRPILMAQLCSPPIPEHPITVPFTKRTSPPPSRPPRPDSLDEETLAFMRESGTRMVIPSSSRGSASTTTCSTPRSHASSIEQRLGFPSGHGTPRTSSLGSPLAAHFPRDPSQRLPVRDSAGSVKYSRFSEYVKYEQGAFASDGVDAEDREVGPVEQYRASKEGQWTLENRVSRGQDEKPGGGMLFRDKDAGFHLVADF</sequence>
<evidence type="ECO:0000256" key="1">
    <source>
        <dbReference type="SAM" id="MobiDB-lite"/>
    </source>
</evidence>
<dbReference type="EMBL" id="ML976039">
    <property type="protein sequence ID" value="KAF1942052.1"/>
    <property type="molecule type" value="Genomic_DNA"/>
</dbReference>
<evidence type="ECO:0000313" key="2">
    <source>
        <dbReference type="EMBL" id="KAF1942052.1"/>
    </source>
</evidence>
<feature type="compositionally biased region" description="Pro residues" evidence="1">
    <location>
        <begin position="161"/>
        <end position="170"/>
    </location>
</feature>
<keyword evidence="3" id="KW-1185">Reference proteome</keyword>
<feature type="compositionally biased region" description="Basic and acidic residues" evidence="1">
    <location>
        <begin position="83"/>
        <end position="105"/>
    </location>
</feature>
<name>A0A6A5SQQ2_9PLEO</name>
<proteinExistence type="predicted"/>
<feature type="region of interest" description="Disordered" evidence="1">
    <location>
        <begin position="77"/>
        <end position="221"/>
    </location>
</feature>
<feature type="region of interest" description="Disordered" evidence="1">
    <location>
        <begin position="242"/>
        <end position="346"/>
    </location>
</feature>
<gene>
    <name evidence="2" type="ORF">EJ02DRAFT_444306</name>
</gene>
<evidence type="ECO:0000313" key="3">
    <source>
        <dbReference type="Proteomes" id="UP000800038"/>
    </source>
</evidence>